<evidence type="ECO:0000313" key="4">
    <source>
        <dbReference type="Proteomes" id="UP000676310"/>
    </source>
</evidence>
<accession>A0A8J2HVB8</accession>
<protein>
    <submittedName>
        <fullName evidence="3">Uncharacterized protein</fullName>
    </submittedName>
</protein>
<evidence type="ECO:0000313" key="3">
    <source>
        <dbReference type="EMBL" id="CAG5142723.1"/>
    </source>
</evidence>
<comment type="caution">
    <text evidence="3">The sequence shown here is derived from an EMBL/GenBank/DDBJ whole genome shotgun (WGS) entry which is preliminary data.</text>
</comment>
<evidence type="ECO:0000256" key="2">
    <source>
        <dbReference type="SAM" id="SignalP"/>
    </source>
</evidence>
<feature type="compositionally biased region" description="Low complexity" evidence="1">
    <location>
        <begin position="199"/>
        <end position="217"/>
    </location>
</feature>
<gene>
    <name evidence="3" type="ORF">ALTATR162_LOCUS1207</name>
</gene>
<keyword evidence="2" id="KW-0732">Signal</keyword>
<dbReference type="AlphaFoldDB" id="A0A8J2HVB8"/>
<name>A0A8J2HVB8_9PLEO</name>
<dbReference type="Proteomes" id="UP000676310">
    <property type="component" value="Unassembled WGS sequence"/>
</dbReference>
<feature type="chain" id="PRO_5035324332" evidence="2">
    <location>
        <begin position="17"/>
        <end position="245"/>
    </location>
</feature>
<feature type="signal peptide" evidence="2">
    <location>
        <begin position="1"/>
        <end position="16"/>
    </location>
</feature>
<organism evidence="3 4">
    <name type="scientific">Alternaria atra</name>
    <dbReference type="NCBI Taxonomy" id="119953"/>
    <lineage>
        <taxon>Eukaryota</taxon>
        <taxon>Fungi</taxon>
        <taxon>Dikarya</taxon>
        <taxon>Ascomycota</taxon>
        <taxon>Pezizomycotina</taxon>
        <taxon>Dothideomycetes</taxon>
        <taxon>Pleosporomycetidae</taxon>
        <taxon>Pleosporales</taxon>
        <taxon>Pleosporineae</taxon>
        <taxon>Pleosporaceae</taxon>
        <taxon>Alternaria</taxon>
        <taxon>Alternaria sect. Ulocladioides</taxon>
    </lineage>
</organism>
<sequence>MSKLLSLALFASSAAAITTESFWMPGLENNDMQYEASLVNADNGRTTLSLDIQAATMEDSLADVPATITVGGNTYYGFEASASAYGVTVAILGECSRQNTDEAEATCTMTTKGLEDAMSSVCADPDYASDLCPDGADAALSMSTVLPEGYFNMIPVVVTNVDHPLPSASAAASVSAGSASVTASRSTITSVVSESATATASDSEAAASSGPSATSSSLEQATGAAQMIQVPALAGLGAAVAAFFL</sequence>
<dbReference type="OrthoDB" id="3795220at2759"/>
<reference evidence="3" key="1">
    <citation type="submission" date="2021-05" db="EMBL/GenBank/DDBJ databases">
        <authorList>
            <person name="Stam R."/>
        </authorList>
    </citation>
    <scope>NUCLEOTIDE SEQUENCE</scope>
    <source>
        <strain evidence="3">CS162</strain>
    </source>
</reference>
<evidence type="ECO:0000256" key="1">
    <source>
        <dbReference type="SAM" id="MobiDB-lite"/>
    </source>
</evidence>
<dbReference type="GeneID" id="67012412"/>
<dbReference type="RefSeq" id="XP_043164737.1">
    <property type="nucleotide sequence ID" value="XM_043308802.1"/>
</dbReference>
<proteinExistence type="predicted"/>
<dbReference type="EMBL" id="CAJRGZ010000015">
    <property type="protein sequence ID" value="CAG5142723.1"/>
    <property type="molecule type" value="Genomic_DNA"/>
</dbReference>
<feature type="region of interest" description="Disordered" evidence="1">
    <location>
        <begin position="199"/>
        <end position="218"/>
    </location>
</feature>
<keyword evidence="4" id="KW-1185">Reference proteome</keyword>